<keyword evidence="4" id="KW-0862">Zinc</keyword>
<dbReference type="Gene3D" id="2.60.120.650">
    <property type="entry name" value="Cupin"/>
    <property type="match status" value="1"/>
</dbReference>
<dbReference type="SMART" id="SM00558">
    <property type="entry name" value="JmjC"/>
    <property type="match status" value="1"/>
</dbReference>
<evidence type="ECO:0000313" key="11">
    <source>
        <dbReference type="EMBL" id="VDN60192.1"/>
    </source>
</evidence>
<dbReference type="STRING" id="318479.A0A0N4UJG0"/>
<dbReference type="InterPro" id="IPR011011">
    <property type="entry name" value="Znf_FYVE_PHD"/>
</dbReference>
<feature type="domain" description="JmjC" evidence="10">
    <location>
        <begin position="156"/>
        <end position="321"/>
    </location>
</feature>
<accession>A0A0N4UJG0</accession>
<evidence type="ECO:0000256" key="1">
    <source>
        <dbReference type="ARBA" id="ARBA00004123"/>
    </source>
</evidence>
<sequence>MEEASTSDYWKGHPRFTSTGTIDVPVFYPTIHEMRDFPTFIDKIEQMHHAHLICGIVKIVPPPEYHARKSNDYSDVDNYIIEQPVKEKIEGSGGIYTKTNRLFRKSISVRDFRVLCDKMRLPKEGLSPEEVEKYYWKTILQGEPVYGADTPGSICDPDLKEFNMNHLNTVLDLLDNFEIKIKGVNTVYLYFGMWKTTFPWHTEDMDLYSINYLHYGEPKFWYAIATESNSRFERLAAQTFPSAAKNCKSFLRHKTFMISPHVLKRYNIKFGTMVQYPNEFIITFPRGYHMGFNMGYNCAESTNFASDRWVDFGKNALVCTCRADNVEIDMRPSMKQFRPDEYNKKMVRKLCLGKNALVCTCRTDSVEIDMRPFMKQFRPDEYDGWFKYWYGERIVKEKKKVSASKRQPIHNDSAVEKKRRRINQMSKGTRGPYIEISQDSGSDSNEDENTRFMNSKSMADLISNDQWKKKVRLLWSNLPIDFNAEREFNNCRASESPHCSVCQYFVPKPLLIKRDRIPASSVRLIRRAWYAKVDPDQCDIDDNAIEDRLLRCSNCYVVVHFGCYPVGNVPADINEWKCARCCRRDDLMIRFASCHLCELRGGALIPAMNSSGDFVHVICALLNRRTIFVDPIRLDLAYTRPFKKLRASVLFENRPSAEYLNASDLNSDLGKFECEYCLNSREGLLKCVLCDDVLFHATCGRLAGVSYEFRNWPDLTVAVCPDHNEVVDNAPPLIVGDKVRVAVDGSRKMVKGMVLNIEYHDCCTISFMDRNWSDDVIPSDIVECECDRIGCGGFHVPGAKIRLKWDDGLIYDGVFRNRYKRATYIIQLAANFSKLPKIIKVGRDAIFARGEKPVNLDGT</sequence>
<organism evidence="12 14">
    <name type="scientific">Dracunculus medinensis</name>
    <name type="common">Guinea worm</name>
    <dbReference type="NCBI Taxonomy" id="318479"/>
    <lineage>
        <taxon>Eukaryota</taxon>
        <taxon>Metazoa</taxon>
        <taxon>Ecdysozoa</taxon>
        <taxon>Nematoda</taxon>
        <taxon>Chromadorea</taxon>
        <taxon>Rhabditida</taxon>
        <taxon>Spirurina</taxon>
        <taxon>Dracunculoidea</taxon>
        <taxon>Dracunculidae</taxon>
        <taxon>Dracunculus</taxon>
    </lineage>
</organism>
<dbReference type="Gene3D" id="3.30.40.10">
    <property type="entry name" value="Zinc/RING finger domain, C3HC4 (zinc finger)"/>
    <property type="match status" value="1"/>
</dbReference>
<dbReference type="GO" id="GO:0010468">
    <property type="term" value="P:regulation of gene expression"/>
    <property type="evidence" value="ECO:0007669"/>
    <property type="project" value="TreeGrafter"/>
</dbReference>
<keyword evidence="6" id="KW-0560">Oxidoreductase</keyword>
<dbReference type="SMART" id="SM00545">
    <property type="entry name" value="JmjN"/>
    <property type="match status" value="1"/>
</dbReference>
<proteinExistence type="predicted"/>
<feature type="domain" description="JmjN" evidence="9">
    <location>
        <begin position="24"/>
        <end position="68"/>
    </location>
</feature>
<evidence type="ECO:0000256" key="4">
    <source>
        <dbReference type="ARBA" id="ARBA00022833"/>
    </source>
</evidence>
<dbReference type="PROSITE" id="PS51183">
    <property type="entry name" value="JMJN"/>
    <property type="match status" value="1"/>
</dbReference>
<reference evidence="14" key="1">
    <citation type="submission" date="2017-02" db="UniProtKB">
        <authorList>
            <consortium name="WormBaseParasite"/>
        </authorList>
    </citation>
    <scope>IDENTIFICATION</scope>
</reference>
<evidence type="ECO:0000256" key="6">
    <source>
        <dbReference type="ARBA" id="ARBA00022964"/>
    </source>
</evidence>
<dbReference type="Pfam" id="PF02373">
    <property type="entry name" value="JmjC"/>
    <property type="match status" value="1"/>
</dbReference>
<evidence type="ECO:0000259" key="9">
    <source>
        <dbReference type="PROSITE" id="PS51183"/>
    </source>
</evidence>
<dbReference type="GO" id="GO:0000785">
    <property type="term" value="C:chromatin"/>
    <property type="evidence" value="ECO:0007669"/>
    <property type="project" value="TreeGrafter"/>
</dbReference>
<keyword evidence="2" id="KW-0479">Metal-binding</keyword>
<dbReference type="InterPro" id="IPR003349">
    <property type="entry name" value="JmjN"/>
</dbReference>
<dbReference type="Proteomes" id="UP000038040">
    <property type="component" value="Unplaced"/>
</dbReference>
<evidence type="ECO:0000256" key="7">
    <source>
        <dbReference type="ARBA" id="ARBA00023242"/>
    </source>
</evidence>
<keyword evidence="3" id="KW-0863">Zinc-finger</keyword>
<dbReference type="InterPro" id="IPR003347">
    <property type="entry name" value="JmjC_dom"/>
</dbReference>
<evidence type="ECO:0000259" key="10">
    <source>
        <dbReference type="PROSITE" id="PS51184"/>
    </source>
</evidence>
<reference evidence="11 13" key="2">
    <citation type="submission" date="2018-11" db="EMBL/GenBank/DDBJ databases">
        <authorList>
            <consortium name="Pathogen Informatics"/>
        </authorList>
    </citation>
    <scope>NUCLEOTIDE SEQUENCE [LARGE SCALE GENOMIC DNA]</scope>
</reference>
<dbReference type="SUPFAM" id="SSF51197">
    <property type="entry name" value="Clavaminate synthase-like"/>
    <property type="match status" value="1"/>
</dbReference>
<dbReference type="GO" id="GO:0051864">
    <property type="term" value="F:histone H3K36 demethylase activity"/>
    <property type="evidence" value="ECO:0007669"/>
    <property type="project" value="TreeGrafter"/>
</dbReference>
<evidence type="ECO:0000256" key="8">
    <source>
        <dbReference type="SAM" id="MobiDB-lite"/>
    </source>
</evidence>
<keyword evidence="5" id="KW-0156">Chromatin regulator</keyword>
<evidence type="ECO:0000256" key="2">
    <source>
        <dbReference type="ARBA" id="ARBA00022723"/>
    </source>
</evidence>
<dbReference type="InterPro" id="IPR013083">
    <property type="entry name" value="Znf_RING/FYVE/PHD"/>
</dbReference>
<dbReference type="InterPro" id="IPR001965">
    <property type="entry name" value="Znf_PHD"/>
</dbReference>
<dbReference type="GO" id="GO:0032454">
    <property type="term" value="F:histone H3K9 demethylase activity"/>
    <property type="evidence" value="ECO:0007669"/>
    <property type="project" value="TreeGrafter"/>
</dbReference>
<dbReference type="EMBL" id="UYYG01001205">
    <property type="protein sequence ID" value="VDN60192.1"/>
    <property type="molecule type" value="Genomic_DNA"/>
</dbReference>
<keyword evidence="7" id="KW-0539">Nucleus</keyword>
<gene>
    <name evidence="11" type="ORF">DME_LOCUS10165</name>
</gene>
<evidence type="ECO:0000256" key="5">
    <source>
        <dbReference type="ARBA" id="ARBA00022853"/>
    </source>
</evidence>
<dbReference type="Gene3D" id="3.10.330.70">
    <property type="match status" value="1"/>
</dbReference>
<feature type="region of interest" description="Disordered" evidence="8">
    <location>
        <begin position="426"/>
        <end position="449"/>
    </location>
</feature>
<evidence type="ECO:0000313" key="14">
    <source>
        <dbReference type="WBParaSite" id="DME_0000779501-mRNA-1"/>
    </source>
</evidence>
<evidence type="ECO:0000313" key="12">
    <source>
        <dbReference type="Proteomes" id="UP000038040"/>
    </source>
</evidence>
<keyword evidence="13" id="KW-1185">Reference proteome</keyword>
<dbReference type="SUPFAM" id="SSF57903">
    <property type="entry name" value="FYVE/PHD zinc finger"/>
    <property type="match status" value="1"/>
</dbReference>
<dbReference type="PROSITE" id="PS51184">
    <property type="entry name" value="JMJC"/>
    <property type="match status" value="1"/>
</dbReference>
<dbReference type="OrthoDB" id="9547406at2759"/>
<evidence type="ECO:0000256" key="3">
    <source>
        <dbReference type="ARBA" id="ARBA00022771"/>
    </source>
</evidence>
<dbReference type="CDD" id="cd15493">
    <property type="entry name" value="PHD_JMJD2"/>
    <property type="match status" value="1"/>
</dbReference>
<comment type="subcellular location">
    <subcellularLocation>
        <location evidence="1">Nucleus</location>
    </subcellularLocation>
</comment>
<dbReference type="Pfam" id="PF02375">
    <property type="entry name" value="JmjN"/>
    <property type="match status" value="1"/>
</dbReference>
<dbReference type="Proteomes" id="UP000274756">
    <property type="component" value="Unassembled WGS sequence"/>
</dbReference>
<dbReference type="PANTHER" id="PTHR10694:SF129">
    <property type="entry name" value="LYSINE-SPECIFIC DEMETHYLASE 4B-RELATED"/>
    <property type="match status" value="1"/>
</dbReference>
<dbReference type="WBParaSite" id="DME_0000779501-mRNA-1">
    <property type="protein sequence ID" value="DME_0000779501-mRNA-1"/>
    <property type="gene ID" value="DME_0000779501"/>
</dbReference>
<keyword evidence="6" id="KW-0223">Dioxygenase</keyword>
<evidence type="ECO:0000313" key="13">
    <source>
        <dbReference type="Proteomes" id="UP000274756"/>
    </source>
</evidence>
<dbReference type="AlphaFoldDB" id="A0A0N4UJG0"/>
<dbReference type="GO" id="GO:0005634">
    <property type="term" value="C:nucleus"/>
    <property type="evidence" value="ECO:0007669"/>
    <property type="project" value="UniProtKB-SubCell"/>
</dbReference>
<protein>
    <submittedName>
        <fullName evidence="14">[Histone H3]-trimethyl-L-lysine(9) demethylase</fullName>
    </submittedName>
</protein>
<dbReference type="GO" id="GO:0008270">
    <property type="term" value="F:zinc ion binding"/>
    <property type="evidence" value="ECO:0007669"/>
    <property type="project" value="UniProtKB-KW"/>
</dbReference>
<dbReference type="SMART" id="SM00249">
    <property type="entry name" value="PHD"/>
    <property type="match status" value="2"/>
</dbReference>
<dbReference type="PANTHER" id="PTHR10694">
    <property type="entry name" value="LYSINE-SPECIFIC DEMETHYLASE"/>
    <property type="match status" value="1"/>
</dbReference>
<name>A0A0N4UJG0_DRAME</name>